<dbReference type="SUPFAM" id="SSF48403">
    <property type="entry name" value="Ankyrin repeat"/>
    <property type="match status" value="1"/>
</dbReference>
<proteinExistence type="predicted"/>
<dbReference type="Proteomes" id="UP000507470">
    <property type="component" value="Unassembled WGS sequence"/>
</dbReference>
<gene>
    <name evidence="1" type="ORF">MCOR_56297</name>
</gene>
<dbReference type="AlphaFoldDB" id="A0A6J8EUR3"/>
<sequence length="248" mass="29466">MYTSVFNGDTIRVKRFIKYGFNVNAKFNECSILVWAEKLNFPKIVRLLLKAGGRRVYNPTYKELRNVKLSFDEHYYSRLADPEFDLLSVLHRLFEHTDENLFFNTNPLPLQNIQLRSCHFMKYFLLHGKYFGSIDDFLRMLPYAHQMRGYFTHDEYLFHLIIRANSSLRLQVNDVESVLKFKSLSNDELLYLLSEITNYSPSDIVIEAFEQSTSTKLPCLPMTTLKSFCRDKLRQHYTGYKLFQFLKN</sequence>
<protein>
    <submittedName>
        <fullName evidence="1">Uncharacterized protein</fullName>
    </submittedName>
</protein>
<dbReference type="InterPro" id="IPR036770">
    <property type="entry name" value="Ankyrin_rpt-contain_sf"/>
</dbReference>
<accession>A0A6J8EUR3</accession>
<evidence type="ECO:0000313" key="1">
    <source>
        <dbReference type="EMBL" id="CAC5424379.1"/>
    </source>
</evidence>
<dbReference type="EMBL" id="CACVKT020010008">
    <property type="protein sequence ID" value="CAC5424379.1"/>
    <property type="molecule type" value="Genomic_DNA"/>
</dbReference>
<evidence type="ECO:0000313" key="2">
    <source>
        <dbReference type="Proteomes" id="UP000507470"/>
    </source>
</evidence>
<name>A0A6J8EUR3_MYTCO</name>
<organism evidence="1 2">
    <name type="scientific">Mytilus coruscus</name>
    <name type="common">Sea mussel</name>
    <dbReference type="NCBI Taxonomy" id="42192"/>
    <lineage>
        <taxon>Eukaryota</taxon>
        <taxon>Metazoa</taxon>
        <taxon>Spiralia</taxon>
        <taxon>Lophotrochozoa</taxon>
        <taxon>Mollusca</taxon>
        <taxon>Bivalvia</taxon>
        <taxon>Autobranchia</taxon>
        <taxon>Pteriomorphia</taxon>
        <taxon>Mytilida</taxon>
        <taxon>Mytiloidea</taxon>
        <taxon>Mytilidae</taxon>
        <taxon>Mytilinae</taxon>
        <taxon>Mytilus</taxon>
    </lineage>
</organism>
<keyword evidence="2" id="KW-1185">Reference proteome</keyword>
<reference evidence="1 2" key="1">
    <citation type="submission" date="2020-06" db="EMBL/GenBank/DDBJ databases">
        <authorList>
            <person name="Li R."/>
            <person name="Bekaert M."/>
        </authorList>
    </citation>
    <scope>NUCLEOTIDE SEQUENCE [LARGE SCALE GENOMIC DNA]</scope>
    <source>
        <strain evidence="2">wild</strain>
    </source>
</reference>